<dbReference type="EMBL" id="CP027806">
    <property type="protein sequence ID" value="AXJ02443.1"/>
    <property type="molecule type" value="Genomic_DNA"/>
</dbReference>
<dbReference type="OrthoDB" id="9805830at2"/>
<dbReference type="RefSeq" id="WP_114985530.1">
    <property type="nucleotide sequence ID" value="NZ_CP027806.1"/>
</dbReference>
<gene>
    <name evidence="1" type="ORF">CYPRO_3210</name>
</gene>
<evidence type="ECO:0000313" key="2">
    <source>
        <dbReference type="Proteomes" id="UP000254808"/>
    </source>
</evidence>
<dbReference type="Proteomes" id="UP000254808">
    <property type="component" value="Chromosome"/>
</dbReference>
<keyword evidence="2" id="KW-1185">Reference proteome</keyword>
<accession>A0A345UPP1</accession>
<dbReference type="InterPro" id="IPR019239">
    <property type="entry name" value="VapB_antitoxin"/>
</dbReference>
<name>A0A345UPP1_9BACT</name>
<proteinExistence type="predicted"/>
<reference evidence="1 2" key="1">
    <citation type="submission" date="2018-03" db="EMBL/GenBank/DDBJ databases">
        <title>Phenotypic and genomic properties of Cyclonatronum proteinivorum gen. nov., sp. nov., a haloalkaliphilic bacteroidete from soda lakes possessing Na+-translocating rhodopsin.</title>
        <authorList>
            <person name="Toshchakov S.V."/>
            <person name="Korzhenkov A."/>
            <person name="Samarov N.I."/>
            <person name="Kublanov I.V."/>
            <person name="Muntyan M.S."/>
            <person name="Sorokin D.Y."/>
        </authorList>
    </citation>
    <scope>NUCLEOTIDE SEQUENCE [LARGE SCALE GENOMIC DNA]</scope>
    <source>
        <strain evidence="1 2">Omega</strain>
    </source>
</reference>
<sequence length="65" mass="7748">MRTNIDIDNKLMDEAVKYSGLSTKKEIVHEALRVLIQREKQKRIRNYRGKLSWDGDLDEMRNSKL</sequence>
<dbReference type="Pfam" id="PF09957">
    <property type="entry name" value="VapB_antitoxin"/>
    <property type="match status" value="1"/>
</dbReference>
<organism evidence="1 2">
    <name type="scientific">Cyclonatronum proteinivorum</name>
    <dbReference type="NCBI Taxonomy" id="1457365"/>
    <lineage>
        <taxon>Bacteria</taxon>
        <taxon>Pseudomonadati</taxon>
        <taxon>Balneolota</taxon>
        <taxon>Balneolia</taxon>
        <taxon>Balneolales</taxon>
        <taxon>Cyclonatronaceae</taxon>
        <taxon>Cyclonatronum</taxon>
    </lineage>
</organism>
<protein>
    <submittedName>
        <fullName evidence="1">Transcription regulator of the Arc/MetJ class</fullName>
    </submittedName>
</protein>
<dbReference type="KEGG" id="cprv:CYPRO_3210"/>
<dbReference type="AlphaFoldDB" id="A0A345UPP1"/>
<evidence type="ECO:0000313" key="1">
    <source>
        <dbReference type="EMBL" id="AXJ02443.1"/>
    </source>
</evidence>